<dbReference type="EMBL" id="AGZD01000007">
    <property type="protein sequence ID" value="EKB54505.1"/>
    <property type="molecule type" value="Genomic_DNA"/>
</dbReference>
<name>K1LCY6_9LACT</name>
<evidence type="ECO:0000313" key="2">
    <source>
        <dbReference type="Proteomes" id="UP000004465"/>
    </source>
</evidence>
<reference evidence="1 2" key="1">
    <citation type="submission" date="2012-07" db="EMBL/GenBank/DDBJ databases">
        <title>The Genome Sequence of Facklamia hominis CCUG 36813.</title>
        <authorList>
            <consortium name="The Broad Institute Genome Sequencing Platform"/>
            <person name="Earl A."/>
            <person name="Ward D."/>
            <person name="Feldgarden M."/>
            <person name="Gevers D."/>
            <person name="Huys G."/>
            <person name="Walker B."/>
            <person name="Young S.K."/>
            <person name="Zeng Q."/>
            <person name="Gargeya S."/>
            <person name="Fitzgerald M."/>
            <person name="Haas B."/>
            <person name="Abouelleil A."/>
            <person name="Alvarado L."/>
            <person name="Arachchi H.M."/>
            <person name="Berlin A.M."/>
            <person name="Chapman S.B."/>
            <person name="Goldberg J."/>
            <person name="Griggs A."/>
            <person name="Gujja S."/>
            <person name="Hansen M."/>
            <person name="Howarth C."/>
            <person name="Imamovic A."/>
            <person name="Larimer J."/>
            <person name="McCowen C."/>
            <person name="Montmayeur A."/>
            <person name="Murphy C."/>
            <person name="Neiman D."/>
            <person name="Pearson M."/>
            <person name="Priest M."/>
            <person name="Roberts A."/>
            <person name="Saif S."/>
            <person name="Shea T."/>
            <person name="Sisk P."/>
            <person name="Sykes S."/>
            <person name="Wortman J."/>
            <person name="Nusbaum C."/>
            <person name="Birren B."/>
        </authorList>
    </citation>
    <scope>NUCLEOTIDE SEQUENCE [LARGE SCALE GENOMIC DNA]</scope>
    <source>
        <strain evidence="1 2">CCUG 36813</strain>
    </source>
</reference>
<accession>K1LCY6</accession>
<dbReference type="AlphaFoldDB" id="K1LCY6"/>
<dbReference type="STRING" id="883111.HMPREF9706_00695"/>
<protein>
    <submittedName>
        <fullName evidence="1">Uncharacterized protein</fullName>
    </submittedName>
</protein>
<comment type="caution">
    <text evidence="1">The sequence shown here is derived from an EMBL/GenBank/DDBJ whole genome shotgun (WGS) entry which is preliminary data.</text>
</comment>
<sequence>MKKIDCIELRHAKEVKVIKTVVVKGSGIKEDPFKLVAQYWDHDGRLLGEIEESVTDSESHEIFGKDVLVL</sequence>
<organism evidence="1 2">
    <name type="scientific">Facklamia hominis CCUG 36813</name>
    <dbReference type="NCBI Taxonomy" id="883111"/>
    <lineage>
        <taxon>Bacteria</taxon>
        <taxon>Bacillati</taxon>
        <taxon>Bacillota</taxon>
        <taxon>Bacilli</taxon>
        <taxon>Lactobacillales</taxon>
        <taxon>Aerococcaceae</taxon>
        <taxon>Facklamia</taxon>
    </lineage>
</organism>
<gene>
    <name evidence="1" type="ORF">HMPREF9706_00695</name>
</gene>
<keyword evidence="2" id="KW-1185">Reference proteome</keyword>
<dbReference type="RefSeq" id="WP_006908015.1">
    <property type="nucleotide sequence ID" value="NZ_JH932292.1"/>
</dbReference>
<dbReference type="Proteomes" id="UP000004465">
    <property type="component" value="Unassembled WGS sequence"/>
</dbReference>
<evidence type="ECO:0000313" key="1">
    <source>
        <dbReference type="EMBL" id="EKB54505.1"/>
    </source>
</evidence>
<dbReference type="PATRIC" id="fig|883111.3.peg.696"/>
<proteinExistence type="predicted"/>
<dbReference type="HOGENOM" id="CLU_2751848_0_0_9"/>